<dbReference type="Pfam" id="PF12790">
    <property type="entry name" value="T6SS-SciN"/>
    <property type="match status" value="1"/>
</dbReference>
<feature type="signal peptide" evidence="1">
    <location>
        <begin position="1"/>
        <end position="22"/>
    </location>
</feature>
<evidence type="ECO:0000256" key="1">
    <source>
        <dbReference type="SAM" id="SignalP"/>
    </source>
</evidence>
<dbReference type="RefSeq" id="WP_144310605.1">
    <property type="nucleotide sequence ID" value="NZ_VMNK01000015.1"/>
</dbReference>
<sequence length="203" mass="20903">MTLQKRLLALLVATVATNTGCATTGAVQAVGTAVNIAMQLSGIKTDAGNKEQKAVEVPMRISAGNELNTTPSGQSLSLVVRVYQLRNGRAFNELPYPAASGDDAGKAVLGEDLVAVEDVVLIPGKNYDLTQKLTADSTTIGVVGLFRSPAQRRWKLTFDAVASQETGITVGAHACALTAGRGVVSGAQSADQSRTLSGVSCDG</sequence>
<organism evidence="2 3">
    <name type="scientific">Denitromonas halophila</name>
    <dbReference type="NCBI Taxonomy" id="1629404"/>
    <lineage>
        <taxon>Bacteria</taxon>
        <taxon>Pseudomonadati</taxon>
        <taxon>Pseudomonadota</taxon>
        <taxon>Betaproteobacteria</taxon>
        <taxon>Rhodocyclales</taxon>
        <taxon>Zoogloeaceae</taxon>
        <taxon>Denitromonas</taxon>
    </lineage>
</organism>
<keyword evidence="3" id="KW-1185">Reference proteome</keyword>
<feature type="chain" id="PRO_5021976382" evidence="1">
    <location>
        <begin position="23"/>
        <end position="203"/>
    </location>
</feature>
<dbReference type="PANTHER" id="PTHR37625:SF4">
    <property type="entry name" value="OUTER MEMBRANE LIPOPROTEIN"/>
    <property type="match status" value="1"/>
</dbReference>
<keyword evidence="1" id="KW-0732">Signal</keyword>
<dbReference type="Proteomes" id="UP000319502">
    <property type="component" value="Unassembled WGS sequence"/>
</dbReference>
<keyword evidence="2" id="KW-0449">Lipoprotein</keyword>
<dbReference type="AlphaFoldDB" id="A0A557QKE1"/>
<dbReference type="Gene3D" id="2.60.40.4150">
    <property type="entry name" value="Type VI secretion system, lipoprotein SciN"/>
    <property type="match status" value="1"/>
</dbReference>
<name>A0A557QKE1_9RHOO</name>
<evidence type="ECO:0000313" key="3">
    <source>
        <dbReference type="Proteomes" id="UP000319502"/>
    </source>
</evidence>
<evidence type="ECO:0000313" key="2">
    <source>
        <dbReference type="EMBL" id="TVO53375.1"/>
    </source>
</evidence>
<dbReference type="EMBL" id="VMNK01000015">
    <property type="protein sequence ID" value="TVO53375.1"/>
    <property type="molecule type" value="Genomic_DNA"/>
</dbReference>
<dbReference type="OrthoDB" id="8752321at2"/>
<gene>
    <name evidence="2" type="primary">tssJ</name>
    <name evidence="2" type="ORF">FHP91_16500</name>
</gene>
<comment type="caution">
    <text evidence="2">The sequence shown here is derived from an EMBL/GenBank/DDBJ whole genome shotgun (WGS) entry which is preliminary data.</text>
</comment>
<dbReference type="InterPro" id="IPR038706">
    <property type="entry name" value="Type_VI_SciN-like_sf"/>
</dbReference>
<accession>A0A557QKE1</accession>
<proteinExistence type="predicted"/>
<reference evidence="2 3" key="1">
    <citation type="submission" date="2019-07" db="EMBL/GenBank/DDBJ databases">
        <title>The pathways for chlorine oxyanion respiration interact through the shared metabolite chlorate.</title>
        <authorList>
            <person name="Barnum T.P."/>
            <person name="Cheng Y."/>
            <person name="Hill K.A."/>
            <person name="Lucas L.N."/>
            <person name="Carlson H.K."/>
            <person name="Coates J.D."/>
        </authorList>
    </citation>
    <scope>NUCLEOTIDE SEQUENCE [LARGE SCALE GENOMIC DNA]</scope>
    <source>
        <strain evidence="2 3">SFB-3</strain>
    </source>
</reference>
<protein>
    <submittedName>
        <fullName evidence="2">Type VI secretion system lipoprotein TssJ</fullName>
    </submittedName>
</protein>
<dbReference type="InterPro" id="IPR017734">
    <property type="entry name" value="T6SS_SciN"/>
</dbReference>
<dbReference type="NCBIfam" id="TIGR03352">
    <property type="entry name" value="VI_chp_3"/>
    <property type="match status" value="1"/>
</dbReference>
<dbReference type="PANTHER" id="PTHR37625">
    <property type="entry name" value="OUTER MEMBRANE LIPOPROTEIN-RELATED"/>
    <property type="match status" value="1"/>
</dbReference>